<accession>A0A0A9GFB5</accession>
<protein>
    <submittedName>
        <fullName evidence="1">Uncharacterized protein</fullName>
    </submittedName>
</protein>
<reference evidence="1" key="1">
    <citation type="submission" date="2014-09" db="EMBL/GenBank/DDBJ databases">
        <authorList>
            <person name="Magalhaes I.L.F."/>
            <person name="Oliveira U."/>
            <person name="Santos F.R."/>
            <person name="Vidigal T.H.D.A."/>
            <person name="Brescovit A.D."/>
            <person name="Santos A.J."/>
        </authorList>
    </citation>
    <scope>NUCLEOTIDE SEQUENCE</scope>
    <source>
        <tissue evidence="1">Shoot tissue taken approximately 20 cm above the soil surface</tissue>
    </source>
</reference>
<dbReference type="AlphaFoldDB" id="A0A0A9GFB5"/>
<reference evidence="1" key="2">
    <citation type="journal article" date="2015" name="Data Brief">
        <title>Shoot transcriptome of the giant reed, Arundo donax.</title>
        <authorList>
            <person name="Barrero R.A."/>
            <person name="Guerrero F.D."/>
            <person name="Moolhuijzen P."/>
            <person name="Goolsby J.A."/>
            <person name="Tidwell J."/>
            <person name="Bellgard S.E."/>
            <person name="Bellgard M.I."/>
        </authorList>
    </citation>
    <scope>NUCLEOTIDE SEQUENCE</scope>
    <source>
        <tissue evidence="1">Shoot tissue taken approximately 20 cm above the soil surface</tissue>
    </source>
</reference>
<dbReference type="EMBL" id="GBRH01174744">
    <property type="protein sequence ID" value="JAE23152.1"/>
    <property type="molecule type" value="Transcribed_RNA"/>
</dbReference>
<sequence>MTPRRPSASWCCCGGRGTCPPRPWCRRSWTPSIHLRCCGFSLPDLQMPRGKRYGQRSQQLQDA</sequence>
<proteinExistence type="predicted"/>
<name>A0A0A9GFB5_ARUDO</name>
<organism evidence="1">
    <name type="scientific">Arundo donax</name>
    <name type="common">Giant reed</name>
    <name type="synonym">Donax arundinaceus</name>
    <dbReference type="NCBI Taxonomy" id="35708"/>
    <lineage>
        <taxon>Eukaryota</taxon>
        <taxon>Viridiplantae</taxon>
        <taxon>Streptophyta</taxon>
        <taxon>Embryophyta</taxon>
        <taxon>Tracheophyta</taxon>
        <taxon>Spermatophyta</taxon>
        <taxon>Magnoliopsida</taxon>
        <taxon>Liliopsida</taxon>
        <taxon>Poales</taxon>
        <taxon>Poaceae</taxon>
        <taxon>PACMAD clade</taxon>
        <taxon>Arundinoideae</taxon>
        <taxon>Arundineae</taxon>
        <taxon>Arundo</taxon>
    </lineage>
</organism>
<evidence type="ECO:0000313" key="1">
    <source>
        <dbReference type="EMBL" id="JAE23152.1"/>
    </source>
</evidence>